<protein>
    <recommendedName>
        <fullName evidence="13">DNA replication licensing factor MCM5</fullName>
        <ecNumber evidence="13">3.6.4.12</ecNumber>
    </recommendedName>
</protein>
<evidence type="ECO:0000256" key="4">
    <source>
        <dbReference type="ARBA" id="ARBA00022741"/>
    </source>
</evidence>
<name>M9NPT0_SCHMD</name>
<evidence type="ECO:0000256" key="6">
    <source>
        <dbReference type="ARBA" id="ARBA00022806"/>
    </source>
</evidence>
<keyword evidence="9 13" id="KW-0539">Nucleus</keyword>
<evidence type="ECO:0000256" key="12">
    <source>
        <dbReference type="RuleBase" id="RU004070"/>
    </source>
</evidence>
<dbReference type="PRINTS" id="PR01661">
    <property type="entry name" value="MCMPROTEIN5"/>
</dbReference>
<evidence type="ECO:0000256" key="7">
    <source>
        <dbReference type="ARBA" id="ARBA00022840"/>
    </source>
</evidence>
<comment type="subcellular location">
    <subcellularLocation>
        <location evidence="1 13">Nucleus</location>
    </subcellularLocation>
</comment>
<dbReference type="PROSITE" id="PS00847">
    <property type="entry name" value="MCM_1"/>
    <property type="match status" value="1"/>
</dbReference>
<dbReference type="GO" id="GO:0003688">
    <property type="term" value="F:DNA replication origin binding"/>
    <property type="evidence" value="ECO:0007669"/>
    <property type="project" value="UniProtKB-UniRule"/>
</dbReference>
<dbReference type="PRINTS" id="PR01657">
    <property type="entry name" value="MCMFAMILY"/>
</dbReference>
<dbReference type="FunFam" id="3.40.50.300:FF:000826">
    <property type="entry name" value="Replicative DNA helicase Mcm"/>
    <property type="match status" value="1"/>
</dbReference>
<dbReference type="GO" id="GO:0003697">
    <property type="term" value="F:single-stranded DNA binding"/>
    <property type="evidence" value="ECO:0007669"/>
    <property type="project" value="TreeGrafter"/>
</dbReference>
<keyword evidence="6 13" id="KW-0347">Helicase</keyword>
<sequence length="742" mass="82451">MAGFDEGAVYLSTGRDTQSELNSEFAIAHSKFKEFLKSHKSVDFNYVYRDILKENCNTKKYYLPVEWKHLSFFDPNLADKLMEKPNEFLPIFESVVNEVANDVTYPRLENENLPSIQIMLKLGSHPKSLREIKSNQISKLIKISGVVVSASGIKSKAATLTLRCKGCQQYLPSVSVKPGLNGYVLPRKCIASASSARFGVGQTAQSCPVDPYYIEPDKCKCNDFQILKLQEAPENVPHGEMPRHSQLFVDRYLCEKAVPGNRVTVVGISSIIQQDSMNMPKDGVKHSYIRVLNVEIENTGSTRSGISSLGVTDKEEKEFREFSLKPGVHEIIARSIAPGIYGNPDIKKAIACLLFGGSRKKMPEGVFLRGDINMMMLGDPGTAKSQLLKFVEQCAPIAVYTSGKGSSAAGLTASVIRDSATRSFVMEGGAMVLADGGVVCIDEFDKMKEDDRVAIHEAMEQQTISIAKAGITTMLNSRCSVLAAANSVFGHWDETKGDENIDFMPTIMSRFDMIFVVKDVYDEKRDKQIVEHVMSVHMGDGQAADVNENISLDSLTAETGIMPVLKLKKYIAFCRDQCGPRLTPEALKIITNHYVSMRSGASEYEKETGKNTSIPITIRQLEAIVRIAESLAKMRLAPFGVEADAREAIRLFQVSTLSSALTGNLEGVEGFTDRQEHDVIVKVEKLMKKRFVIGSQVSEQTVIQDFVKQGFPDRIISKVLHFMIRRGEIQPKHQRRVLMRVK</sequence>
<evidence type="ECO:0000256" key="9">
    <source>
        <dbReference type="ARBA" id="ARBA00023242"/>
    </source>
</evidence>
<dbReference type="GO" id="GO:0016887">
    <property type="term" value="F:ATP hydrolysis activity"/>
    <property type="evidence" value="ECO:0007669"/>
    <property type="project" value="RHEA"/>
</dbReference>
<dbReference type="InterPro" id="IPR012340">
    <property type="entry name" value="NA-bd_OB-fold"/>
</dbReference>
<dbReference type="Pfam" id="PF17207">
    <property type="entry name" value="MCM_OB"/>
    <property type="match status" value="1"/>
</dbReference>
<keyword evidence="8 12" id="KW-0238">DNA-binding</keyword>
<comment type="catalytic activity">
    <reaction evidence="11">
        <text>ATP + H2O = ADP + phosphate + H(+)</text>
        <dbReference type="Rhea" id="RHEA:13065"/>
        <dbReference type="ChEBI" id="CHEBI:15377"/>
        <dbReference type="ChEBI" id="CHEBI:15378"/>
        <dbReference type="ChEBI" id="CHEBI:30616"/>
        <dbReference type="ChEBI" id="CHEBI:43474"/>
        <dbReference type="ChEBI" id="CHEBI:456216"/>
        <dbReference type="EC" id="3.6.4.12"/>
    </reaction>
    <physiologicalReaction direction="left-to-right" evidence="11">
        <dbReference type="Rhea" id="RHEA:13066"/>
    </physiologicalReaction>
</comment>
<dbReference type="Pfam" id="PF00493">
    <property type="entry name" value="MCM"/>
    <property type="match status" value="1"/>
</dbReference>
<dbReference type="InterPro" id="IPR031327">
    <property type="entry name" value="MCM"/>
</dbReference>
<keyword evidence="5 13" id="KW-0378">Hydrolase</keyword>
<dbReference type="EC" id="3.6.4.12" evidence="13"/>
<dbReference type="Pfam" id="PF21933">
    <property type="entry name" value="MCM5_C"/>
    <property type="match status" value="1"/>
</dbReference>
<dbReference type="Gene3D" id="3.40.50.300">
    <property type="entry name" value="P-loop containing nucleotide triphosphate hydrolases"/>
    <property type="match status" value="1"/>
</dbReference>
<dbReference type="GO" id="GO:0000727">
    <property type="term" value="P:double-strand break repair via break-induced replication"/>
    <property type="evidence" value="ECO:0007669"/>
    <property type="project" value="TreeGrafter"/>
</dbReference>
<evidence type="ECO:0000256" key="13">
    <source>
        <dbReference type="RuleBase" id="RU368063"/>
    </source>
</evidence>
<dbReference type="GO" id="GO:0005634">
    <property type="term" value="C:nucleus"/>
    <property type="evidence" value="ECO:0007669"/>
    <property type="project" value="UniProtKB-SubCell"/>
</dbReference>
<evidence type="ECO:0000256" key="1">
    <source>
        <dbReference type="ARBA" id="ARBA00004123"/>
    </source>
</evidence>
<evidence type="ECO:0000259" key="14">
    <source>
        <dbReference type="PROSITE" id="PS50051"/>
    </source>
</evidence>
<comment type="subunit">
    <text evidence="13">Component of the MCM2-7 complex.</text>
</comment>
<dbReference type="InterPro" id="IPR018525">
    <property type="entry name" value="MCM_CS"/>
</dbReference>
<keyword evidence="7 12" id="KW-0067">ATP-binding</keyword>
<dbReference type="GO" id="GO:0005524">
    <property type="term" value="F:ATP binding"/>
    <property type="evidence" value="ECO:0007669"/>
    <property type="project" value="UniProtKB-UniRule"/>
</dbReference>
<dbReference type="GO" id="GO:0042555">
    <property type="term" value="C:MCM complex"/>
    <property type="evidence" value="ECO:0007669"/>
    <property type="project" value="UniProtKB-UniRule"/>
</dbReference>
<feature type="domain" description="MCM C-terminal AAA(+) ATPase" evidence="14">
    <location>
        <begin position="328"/>
        <end position="533"/>
    </location>
</feature>
<dbReference type="InterPro" id="IPR027925">
    <property type="entry name" value="MCM_N"/>
</dbReference>
<dbReference type="PANTHER" id="PTHR11630:SF42">
    <property type="entry name" value="DNA REPLICATION LICENSING FACTOR MCM5"/>
    <property type="match status" value="1"/>
</dbReference>
<dbReference type="Gene3D" id="3.30.1640.10">
    <property type="entry name" value="mini-chromosome maintenance (MCM) complex, chain A, domain 1"/>
    <property type="match status" value="1"/>
</dbReference>
<evidence type="ECO:0000256" key="2">
    <source>
        <dbReference type="ARBA" id="ARBA00008010"/>
    </source>
</evidence>
<keyword evidence="10 13" id="KW-0131">Cell cycle</keyword>
<dbReference type="InterPro" id="IPR001208">
    <property type="entry name" value="MCM_dom"/>
</dbReference>
<dbReference type="EMBL" id="JX070081">
    <property type="protein sequence ID" value="AFL48194.1"/>
    <property type="molecule type" value="mRNA"/>
</dbReference>
<dbReference type="AlphaFoldDB" id="M9NPT0"/>
<comment type="similarity">
    <text evidence="2 12">Belongs to the MCM family.</text>
</comment>
<dbReference type="InterPro" id="IPR054125">
    <property type="entry name" value="MCM5_C"/>
</dbReference>
<dbReference type="GO" id="GO:0017116">
    <property type="term" value="F:single-stranded DNA helicase activity"/>
    <property type="evidence" value="ECO:0007669"/>
    <property type="project" value="TreeGrafter"/>
</dbReference>
<evidence type="ECO:0000256" key="11">
    <source>
        <dbReference type="ARBA" id="ARBA00048432"/>
    </source>
</evidence>
<evidence type="ECO:0000256" key="5">
    <source>
        <dbReference type="ARBA" id="ARBA00022801"/>
    </source>
</evidence>
<dbReference type="OrthoDB" id="10036721at2759"/>
<dbReference type="InterPro" id="IPR008048">
    <property type="entry name" value="MCM5"/>
</dbReference>
<dbReference type="Pfam" id="PF14551">
    <property type="entry name" value="MCM_N"/>
    <property type="match status" value="1"/>
</dbReference>
<dbReference type="GO" id="GO:0043138">
    <property type="term" value="F:3'-5' DNA helicase activity"/>
    <property type="evidence" value="ECO:0007669"/>
    <property type="project" value="TreeGrafter"/>
</dbReference>
<dbReference type="GO" id="GO:0006270">
    <property type="term" value="P:DNA replication initiation"/>
    <property type="evidence" value="ECO:0007669"/>
    <property type="project" value="UniProtKB-UniRule"/>
</dbReference>
<evidence type="ECO:0000256" key="8">
    <source>
        <dbReference type="ARBA" id="ARBA00023125"/>
    </source>
</evidence>
<dbReference type="Pfam" id="PF17855">
    <property type="entry name" value="MCM_lid"/>
    <property type="match status" value="1"/>
</dbReference>
<accession>M9NPT0</accession>
<dbReference type="CDD" id="cd17756">
    <property type="entry name" value="MCM5"/>
    <property type="match status" value="1"/>
</dbReference>
<reference evidence="15" key="1">
    <citation type="journal article" date="2013" name="J. Cell Biol.">
        <title>Heterochromatin protein 1 promotes self-renewal and triggers regenerative proliferation in adult stem cells.</title>
        <authorList>
            <person name="Zeng A."/>
            <person name="Li Y.-Q."/>
            <person name="Wang C."/>
            <person name="Han X.-S."/>
            <person name="Li G."/>
            <person name="Wang J.-Y."/>
            <person name="Li D.-S."/>
            <person name="Qin Y.-W."/>
            <person name="Shi Y."/>
            <person name="Brewer G."/>
            <person name="Jing Q."/>
        </authorList>
    </citation>
    <scope>NUCLEOTIDE SEQUENCE</scope>
</reference>
<dbReference type="PANTHER" id="PTHR11630">
    <property type="entry name" value="DNA REPLICATION LICENSING FACTOR MCM FAMILY MEMBER"/>
    <property type="match status" value="1"/>
</dbReference>
<dbReference type="Gene3D" id="2.20.28.10">
    <property type="match status" value="1"/>
</dbReference>
<dbReference type="InterPro" id="IPR033762">
    <property type="entry name" value="MCM_OB"/>
</dbReference>
<proteinExistence type="evidence at transcript level"/>
<keyword evidence="4 12" id="KW-0547">Nucleotide-binding</keyword>
<organism evidence="15">
    <name type="scientific">Schmidtea mediterranea</name>
    <name type="common">Freshwater planarian flatworm</name>
    <dbReference type="NCBI Taxonomy" id="79327"/>
    <lineage>
        <taxon>Eukaryota</taxon>
        <taxon>Metazoa</taxon>
        <taxon>Spiralia</taxon>
        <taxon>Lophotrochozoa</taxon>
        <taxon>Platyhelminthes</taxon>
        <taxon>Rhabditophora</taxon>
        <taxon>Seriata</taxon>
        <taxon>Tricladida</taxon>
        <taxon>Continenticola</taxon>
        <taxon>Geoplanoidea</taxon>
        <taxon>Dugesiidae</taxon>
        <taxon>Schmidtea</taxon>
    </lineage>
</organism>
<dbReference type="InterPro" id="IPR027417">
    <property type="entry name" value="P-loop_NTPase"/>
</dbReference>
<keyword evidence="3 13" id="KW-0235">DNA replication</keyword>
<dbReference type="Gene3D" id="2.40.50.140">
    <property type="entry name" value="Nucleic acid-binding proteins"/>
    <property type="match status" value="1"/>
</dbReference>
<evidence type="ECO:0000256" key="3">
    <source>
        <dbReference type="ARBA" id="ARBA00022705"/>
    </source>
</evidence>
<comment type="function">
    <text evidence="13">Acts as component of the MCM2-7 complex (MCM complex) which is the replicative helicase essential for 'once per cell cycle' DNA replication initiation and elongation in eukaryotic cells. The active ATPase sites in the MCM2-7 ring are formed through the interaction surfaces of two neighboring subunits such that a critical structure of a conserved arginine finger motif is provided in trans relative to the ATP-binding site of the Walker A box of the adjacent subunit. The six ATPase active sites, however, are likely to contribute differentially to the complex helicase activity.</text>
</comment>
<evidence type="ECO:0000256" key="10">
    <source>
        <dbReference type="ARBA" id="ARBA00023306"/>
    </source>
</evidence>
<dbReference type="PROSITE" id="PS50051">
    <property type="entry name" value="MCM_2"/>
    <property type="match status" value="1"/>
</dbReference>
<dbReference type="SUPFAM" id="SSF50249">
    <property type="entry name" value="Nucleic acid-binding proteins"/>
    <property type="match status" value="1"/>
</dbReference>
<evidence type="ECO:0000313" key="15">
    <source>
        <dbReference type="EMBL" id="AFL48194.1"/>
    </source>
</evidence>
<dbReference type="SUPFAM" id="SSF52540">
    <property type="entry name" value="P-loop containing nucleoside triphosphate hydrolases"/>
    <property type="match status" value="1"/>
</dbReference>
<dbReference type="InterPro" id="IPR041562">
    <property type="entry name" value="MCM_lid"/>
</dbReference>
<dbReference type="SMART" id="SM00350">
    <property type="entry name" value="MCM"/>
    <property type="match status" value="1"/>
</dbReference>